<keyword evidence="3" id="KW-1185">Reference proteome</keyword>
<comment type="caution">
    <text evidence="2">The sequence shown here is derived from an EMBL/GenBank/DDBJ whole genome shotgun (WGS) entry which is preliminary data.</text>
</comment>
<accession>A0ABW1KGC6</accession>
<dbReference type="Gene3D" id="2.60.20.10">
    <property type="entry name" value="Crystallins"/>
    <property type="match status" value="1"/>
</dbReference>
<dbReference type="Proteomes" id="UP001596203">
    <property type="component" value="Unassembled WGS sequence"/>
</dbReference>
<name>A0ABW1KGC6_9ACTN</name>
<evidence type="ECO:0000313" key="3">
    <source>
        <dbReference type="Proteomes" id="UP001596203"/>
    </source>
</evidence>
<feature type="chain" id="PRO_5046911252" evidence="1">
    <location>
        <begin position="33"/>
        <end position="126"/>
    </location>
</feature>
<organism evidence="2 3">
    <name type="scientific">Plantactinospora solaniradicis</name>
    <dbReference type="NCBI Taxonomy" id="1723736"/>
    <lineage>
        <taxon>Bacteria</taxon>
        <taxon>Bacillati</taxon>
        <taxon>Actinomycetota</taxon>
        <taxon>Actinomycetes</taxon>
        <taxon>Micromonosporales</taxon>
        <taxon>Micromonosporaceae</taxon>
        <taxon>Plantactinospora</taxon>
    </lineage>
</organism>
<keyword evidence="1" id="KW-0732">Signal</keyword>
<proteinExistence type="predicted"/>
<evidence type="ECO:0000256" key="1">
    <source>
        <dbReference type="SAM" id="SignalP"/>
    </source>
</evidence>
<dbReference type="EMBL" id="JBHSPR010000021">
    <property type="protein sequence ID" value="MFC6019878.1"/>
    <property type="molecule type" value="Genomic_DNA"/>
</dbReference>
<dbReference type="RefSeq" id="WP_377426340.1">
    <property type="nucleotide sequence ID" value="NZ_JBHSPR010000021.1"/>
</dbReference>
<gene>
    <name evidence="2" type="ORF">ACFP2T_27210</name>
</gene>
<dbReference type="Pfam" id="PF03995">
    <property type="entry name" value="Inhibitor_I36"/>
    <property type="match status" value="1"/>
</dbReference>
<evidence type="ECO:0000313" key="2">
    <source>
        <dbReference type="EMBL" id="MFC6019878.1"/>
    </source>
</evidence>
<reference evidence="3" key="1">
    <citation type="journal article" date="2019" name="Int. J. Syst. Evol. Microbiol.">
        <title>The Global Catalogue of Microorganisms (GCM) 10K type strain sequencing project: providing services to taxonomists for standard genome sequencing and annotation.</title>
        <authorList>
            <consortium name="The Broad Institute Genomics Platform"/>
            <consortium name="The Broad Institute Genome Sequencing Center for Infectious Disease"/>
            <person name="Wu L."/>
            <person name="Ma J."/>
        </authorList>
    </citation>
    <scope>NUCLEOTIDE SEQUENCE [LARGE SCALE GENOMIC DNA]</scope>
    <source>
        <strain evidence="3">ZS-35-S2</strain>
    </source>
</reference>
<protein>
    <submittedName>
        <fullName evidence="2">Peptidase inhibitor family I36 protein</fullName>
    </submittedName>
</protein>
<sequence length="126" mass="13176">MRLRGTKVLTLVVAAAAATGGLVGVPAGPAGAALSDCGPRYLCAFQATNYNAVPGRVEGNNSNLLQYPSFNNAVSVFNNGMSCGVTIWNGLNRTGTSVYLPRGTGYGNLSTQNPPFYRNIASNQWC</sequence>
<feature type="signal peptide" evidence="1">
    <location>
        <begin position="1"/>
        <end position="32"/>
    </location>
</feature>